<dbReference type="InterPro" id="IPR009057">
    <property type="entry name" value="Homeodomain-like_sf"/>
</dbReference>
<dbReference type="Pfam" id="PF00440">
    <property type="entry name" value="TetR_N"/>
    <property type="match status" value="1"/>
</dbReference>
<proteinExistence type="predicted"/>
<protein>
    <submittedName>
        <fullName evidence="6">AcrR family transcriptional regulator</fullName>
    </submittedName>
</protein>
<keyword evidence="7" id="KW-1185">Reference proteome</keyword>
<dbReference type="InterPro" id="IPR050109">
    <property type="entry name" value="HTH-type_TetR-like_transc_reg"/>
</dbReference>
<dbReference type="EMBL" id="JACDUS010000014">
    <property type="protein sequence ID" value="MBA2882979.1"/>
    <property type="molecule type" value="Genomic_DNA"/>
</dbReference>
<dbReference type="InterPro" id="IPR001647">
    <property type="entry name" value="HTH_TetR"/>
</dbReference>
<dbReference type="PANTHER" id="PTHR30055:SF234">
    <property type="entry name" value="HTH-TYPE TRANSCRIPTIONAL REGULATOR BETI"/>
    <property type="match status" value="1"/>
</dbReference>
<feature type="domain" description="HTH tetR-type" evidence="5">
    <location>
        <begin position="17"/>
        <end position="77"/>
    </location>
</feature>
<gene>
    <name evidence="6" type="ORF">HNR65_003335</name>
</gene>
<evidence type="ECO:0000256" key="3">
    <source>
        <dbReference type="ARBA" id="ARBA00023163"/>
    </source>
</evidence>
<dbReference type="InterPro" id="IPR036271">
    <property type="entry name" value="Tet_transcr_reg_TetR-rel_C_sf"/>
</dbReference>
<organism evidence="6 7">
    <name type="scientific">Desulfosalsimonas propionicica</name>
    <dbReference type="NCBI Taxonomy" id="332175"/>
    <lineage>
        <taxon>Bacteria</taxon>
        <taxon>Pseudomonadati</taxon>
        <taxon>Thermodesulfobacteriota</taxon>
        <taxon>Desulfobacteria</taxon>
        <taxon>Desulfobacterales</taxon>
        <taxon>Desulfosalsimonadaceae</taxon>
        <taxon>Desulfosalsimonas</taxon>
    </lineage>
</organism>
<dbReference type="GO" id="GO:0000976">
    <property type="term" value="F:transcription cis-regulatory region binding"/>
    <property type="evidence" value="ECO:0007669"/>
    <property type="project" value="TreeGrafter"/>
</dbReference>
<dbReference type="SUPFAM" id="SSF48498">
    <property type="entry name" value="Tetracyclin repressor-like, C-terminal domain"/>
    <property type="match status" value="1"/>
</dbReference>
<dbReference type="Proteomes" id="UP000525298">
    <property type="component" value="Unassembled WGS sequence"/>
</dbReference>
<evidence type="ECO:0000256" key="4">
    <source>
        <dbReference type="PROSITE-ProRule" id="PRU00335"/>
    </source>
</evidence>
<dbReference type="Gene3D" id="1.10.10.60">
    <property type="entry name" value="Homeodomain-like"/>
    <property type="match status" value="1"/>
</dbReference>
<evidence type="ECO:0000313" key="6">
    <source>
        <dbReference type="EMBL" id="MBA2882979.1"/>
    </source>
</evidence>
<evidence type="ECO:0000259" key="5">
    <source>
        <dbReference type="PROSITE" id="PS50977"/>
    </source>
</evidence>
<dbReference type="AlphaFoldDB" id="A0A7W0HM33"/>
<dbReference type="RefSeq" id="WP_181552593.1">
    <property type="nucleotide sequence ID" value="NZ_JACDUS010000014.1"/>
</dbReference>
<comment type="caution">
    <text evidence="6">The sequence shown here is derived from an EMBL/GenBank/DDBJ whole genome shotgun (WGS) entry which is preliminary data.</text>
</comment>
<dbReference type="PANTHER" id="PTHR30055">
    <property type="entry name" value="HTH-TYPE TRANSCRIPTIONAL REGULATOR RUTR"/>
    <property type="match status" value="1"/>
</dbReference>
<evidence type="ECO:0000256" key="1">
    <source>
        <dbReference type="ARBA" id="ARBA00023015"/>
    </source>
</evidence>
<reference evidence="6 7" key="1">
    <citation type="submission" date="2020-07" db="EMBL/GenBank/DDBJ databases">
        <title>Genomic Encyclopedia of Type Strains, Phase IV (KMG-IV): sequencing the most valuable type-strain genomes for metagenomic binning, comparative biology and taxonomic classification.</title>
        <authorList>
            <person name="Goeker M."/>
        </authorList>
    </citation>
    <scope>NUCLEOTIDE SEQUENCE [LARGE SCALE GENOMIC DNA]</scope>
    <source>
        <strain evidence="6 7">DSM 17721</strain>
    </source>
</reference>
<dbReference type="PROSITE" id="PS01081">
    <property type="entry name" value="HTH_TETR_1"/>
    <property type="match status" value="1"/>
</dbReference>
<dbReference type="Gene3D" id="1.10.357.10">
    <property type="entry name" value="Tetracycline Repressor, domain 2"/>
    <property type="match status" value="1"/>
</dbReference>
<keyword evidence="1" id="KW-0805">Transcription regulation</keyword>
<keyword evidence="2 4" id="KW-0238">DNA-binding</keyword>
<keyword evidence="3" id="KW-0804">Transcription</keyword>
<dbReference type="SUPFAM" id="SSF46689">
    <property type="entry name" value="Homeodomain-like"/>
    <property type="match status" value="1"/>
</dbReference>
<accession>A0A7W0HM33</accession>
<name>A0A7W0HM33_9BACT</name>
<evidence type="ECO:0000313" key="7">
    <source>
        <dbReference type="Proteomes" id="UP000525298"/>
    </source>
</evidence>
<dbReference type="GO" id="GO:0003700">
    <property type="term" value="F:DNA-binding transcription factor activity"/>
    <property type="evidence" value="ECO:0007669"/>
    <property type="project" value="TreeGrafter"/>
</dbReference>
<dbReference type="InterPro" id="IPR023772">
    <property type="entry name" value="DNA-bd_HTH_TetR-type_CS"/>
</dbReference>
<evidence type="ECO:0000256" key="2">
    <source>
        <dbReference type="ARBA" id="ARBA00023125"/>
    </source>
</evidence>
<dbReference type="PRINTS" id="PR00455">
    <property type="entry name" value="HTHTETR"/>
</dbReference>
<sequence length="206" mass="24244">MAQNIVDKSKEKYHLYEQRHREILDAAISIFNNKGYKAATTASIANAASISEPTLYKHFKNKKYLFIACFHSIVDYLFSENKKIYKQNPDDEISYLQGVIRIYFDFVKEHQDKSMFLVHMLSYKNDPELRAIYHRVVQAHQKHIESVLMKAKEKDKIKTQLDLNFLAAIFASQYYSVVAVKDFVSPKSFRFENFYQFMADLLKITV</sequence>
<feature type="DNA-binding region" description="H-T-H motif" evidence="4">
    <location>
        <begin position="40"/>
        <end position="59"/>
    </location>
</feature>
<dbReference type="PROSITE" id="PS50977">
    <property type="entry name" value="HTH_TETR_2"/>
    <property type="match status" value="1"/>
</dbReference>